<evidence type="ECO:0000256" key="3">
    <source>
        <dbReference type="ARBA" id="ARBA00022630"/>
    </source>
</evidence>
<dbReference type="Gene3D" id="3.30.70.2190">
    <property type="match status" value="1"/>
</dbReference>
<dbReference type="Pfam" id="PF01565">
    <property type="entry name" value="FAD_binding_4"/>
    <property type="match status" value="1"/>
</dbReference>
<dbReference type="GO" id="GO:0071949">
    <property type="term" value="F:FAD binding"/>
    <property type="evidence" value="ECO:0007669"/>
    <property type="project" value="InterPro"/>
</dbReference>
<dbReference type="GO" id="GO:0003824">
    <property type="term" value="F:catalytic activity"/>
    <property type="evidence" value="ECO:0007669"/>
    <property type="project" value="InterPro"/>
</dbReference>
<dbReference type="FunFam" id="1.10.45.10:FF:000001">
    <property type="entry name" value="D-lactate dehydrogenase mitochondrial"/>
    <property type="match status" value="1"/>
</dbReference>
<dbReference type="Gene3D" id="3.30.465.10">
    <property type="match status" value="1"/>
</dbReference>
<dbReference type="AlphaFoldDB" id="A0A5C4N515"/>
<comment type="cofactor">
    <cofactor evidence="1">
        <name>FAD</name>
        <dbReference type="ChEBI" id="CHEBI:57692"/>
    </cofactor>
</comment>
<dbReference type="SUPFAM" id="SSF56176">
    <property type="entry name" value="FAD-binding/transporter-associated domain-like"/>
    <property type="match status" value="1"/>
</dbReference>
<evidence type="ECO:0000259" key="5">
    <source>
        <dbReference type="PROSITE" id="PS51387"/>
    </source>
</evidence>
<evidence type="ECO:0000256" key="1">
    <source>
        <dbReference type="ARBA" id="ARBA00001974"/>
    </source>
</evidence>
<dbReference type="PROSITE" id="PS51387">
    <property type="entry name" value="FAD_PCMH"/>
    <property type="match status" value="1"/>
</dbReference>
<name>A0A5C4N515_9RHOB</name>
<sequence>MNIVDRIAPLVGPAHVLAGEAAAPWARDWTGAYRGEPLAVVRPGSTAEVAEVLRLAHDSRTPVVPASGRTGLTGATHAPGALVLSLDRMNRIRALKPGPRIVVAEAGVILDQLHQAADSVGLQFPLTFGAKGSAMIGGALSTNAGGSNVLRYGSAREQCLGLEVVLADGRVLDLMSELHKDNSGYALRHLFIGAEGSLGIITAAVLKLVPRPRATATAMVAVPSIPAALDLLARLREATGGAVEAFEYMPRSYIEAHLAHFPGAREPFEAPHTHNVMVEVGATAPRDAEPGPDGTVPVVALVEQVLADHMETGQVLDAVVARSESQRREMWARREAAAEITFLKPYFVDTDIAVPLDRLEDFLLTIRRRLAEVDPEATDFLVSHLGDGNIHYTAYPTRGDKAHLAQIRALVDDTAVSLGGSFSAEHGIGQSKLSAMRAHKDPVALEVMRSLKAALDPRGLLNPGKTVPPAGF</sequence>
<evidence type="ECO:0000256" key="4">
    <source>
        <dbReference type="ARBA" id="ARBA00022827"/>
    </source>
</evidence>
<dbReference type="InterPro" id="IPR004113">
    <property type="entry name" value="FAD-bd_oxidored_4_C"/>
</dbReference>
<proteinExistence type="inferred from homology"/>
<dbReference type="PANTHER" id="PTHR43716">
    <property type="entry name" value="D-2-HYDROXYGLUTARATE DEHYDROGENASE, MITOCHONDRIAL"/>
    <property type="match status" value="1"/>
</dbReference>
<dbReference type="InterPro" id="IPR016166">
    <property type="entry name" value="FAD-bd_PCMH"/>
</dbReference>
<comment type="caution">
    <text evidence="6">The sequence shown here is derived from an EMBL/GenBank/DDBJ whole genome shotgun (WGS) entry which is preliminary data.</text>
</comment>
<dbReference type="InterPro" id="IPR051264">
    <property type="entry name" value="FAD-oxidored/transferase_4"/>
</dbReference>
<keyword evidence="4" id="KW-0274">FAD</keyword>
<dbReference type="InterPro" id="IPR006094">
    <property type="entry name" value="Oxid_FAD_bind_N"/>
</dbReference>
<dbReference type="Gene3D" id="1.10.45.10">
    <property type="entry name" value="Vanillyl-alcohol Oxidase, Chain A, domain 4"/>
    <property type="match status" value="1"/>
</dbReference>
<dbReference type="Gene3D" id="3.30.43.10">
    <property type="entry name" value="Uridine Diphospho-n-acetylenolpyruvylglucosamine Reductase, domain 2"/>
    <property type="match status" value="1"/>
</dbReference>
<dbReference type="Proteomes" id="UP000305709">
    <property type="component" value="Unassembled WGS sequence"/>
</dbReference>
<dbReference type="InterPro" id="IPR016167">
    <property type="entry name" value="FAD-bd_PCMH_sub1"/>
</dbReference>
<dbReference type="Pfam" id="PF02913">
    <property type="entry name" value="FAD-oxidase_C"/>
    <property type="match status" value="1"/>
</dbReference>
<keyword evidence="3" id="KW-0285">Flavoprotein</keyword>
<evidence type="ECO:0000313" key="6">
    <source>
        <dbReference type="EMBL" id="TNC63896.1"/>
    </source>
</evidence>
<keyword evidence="7" id="KW-1185">Reference proteome</keyword>
<dbReference type="InterPro" id="IPR016171">
    <property type="entry name" value="Vanillyl_alc_oxidase_C-sub2"/>
</dbReference>
<dbReference type="SUPFAM" id="SSF55103">
    <property type="entry name" value="FAD-linked oxidases, C-terminal domain"/>
    <property type="match status" value="1"/>
</dbReference>
<evidence type="ECO:0000313" key="7">
    <source>
        <dbReference type="Proteomes" id="UP000305709"/>
    </source>
</evidence>
<reference evidence="6 7" key="1">
    <citation type="submission" date="2019-06" db="EMBL/GenBank/DDBJ databases">
        <authorList>
            <person name="Jiang L."/>
        </authorList>
    </citation>
    <scope>NUCLEOTIDE SEQUENCE [LARGE SCALE GENOMIC DNA]</scope>
    <source>
        <strain evidence="6 7">YIM 48858</strain>
    </source>
</reference>
<accession>A0A5C4N515</accession>
<dbReference type="Gene3D" id="3.30.70.2740">
    <property type="match status" value="1"/>
</dbReference>
<organism evidence="6 7">
    <name type="scientific">Rubellimicrobium roseum</name>
    <dbReference type="NCBI Taxonomy" id="687525"/>
    <lineage>
        <taxon>Bacteria</taxon>
        <taxon>Pseudomonadati</taxon>
        <taxon>Pseudomonadota</taxon>
        <taxon>Alphaproteobacteria</taxon>
        <taxon>Rhodobacterales</taxon>
        <taxon>Roseobacteraceae</taxon>
        <taxon>Rubellimicrobium</taxon>
    </lineage>
</organism>
<dbReference type="InterPro" id="IPR016169">
    <property type="entry name" value="FAD-bd_PCMH_sub2"/>
</dbReference>
<evidence type="ECO:0000256" key="2">
    <source>
        <dbReference type="ARBA" id="ARBA00008000"/>
    </source>
</evidence>
<feature type="domain" description="FAD-binding PCMH-type" evidence="5">
    <location>
        <begin position="33"/>
        <end position="211"/>
    </location>
</feature>
<dbReference type="InterPro" id="IPR016164">
    <property type="entry name" value="FAD-linked_Oxase-like_C"/>
</dbReference>
<dbReference type="OrthoDB" id="9811557at2"/>
<dbReference type="InterPro" id="IPR036318">
    <property type="entry name" value="FAD-bd_PCMH-like_sf"/>
</dbReference>
<dbReference type="PANTHER" id="PTHR43716:SF2">
    <property type="entry name" value="BLL6224 PROTEIN"/>
    <property type="match status" value="1"/>
</dbReference>
<dbReference type="EMBL" id="VDFV01000046">
    <property type="protein sequence ID" value="TNC63896.1"/>
    <property type="molecule type" value="Genomic_DNA"/>
</dbReference>
<gene>
    <name evidence="6" type="ORF">FHG71_18920</name>
</gene>
<dbReference type="GO" id="GO:0022904">
    <property type="term" value="P:respiratory electron transport chain"/>
    <property type="evidence" value="ECO:0007669"/>
    <property type="project" value="TreeGrafter"/>
</dbReference>
<comment type="similarity">
    <text evidence="2">Belongs to the FAD-binding oxidoreductase/transferase type 4 family.</text>
</comment>
<protein>
    <submittedName>
        <fullName evidence="6">FAD-binding oxidoreductase</fullName>
    </submittedName>
</protein>
<dbReference type="RefSeq" id="WP_139083262.1">
    <property type="nucleotide sequence ID" value="NZ_VDFV01000046.1"/>
</dbReference>